<evidence type="ECO:0000313" key="1">
    <source>
        <dbReference type="EMBL" id="AMR57516.1"/>
    </source>
</evidence>
<proteinExistence type="predicted"/>
<dbReference type="Proteomes" id="UP000230876">
    <property type="component" value="Segment"/>
</dbReference>
<accession>A0A142IE61</accession>
<organism evidence="1 2">
    <name type="scientific">Pseudomonas phage vB_PsyM_KIL2</name>
    <dbReference type="NCBI Taxonomy" id="1777066"/>
    <lineage>
        <taxon>Viruses</taxon>
        <taxon>Duplodnaviria</taxon>
        <taxon>Heunggongvirae</taxon>
        <taxon>Uroviricota</taxon>
        <taxon>Caudoviricetes</taxon>
        <taxon>Vandenendeviridae</taxon>
        <taxon>Gorskivirinae</taxon>
        <taxon>Flaumdravirus</taxon>
        <taxon>Flaumdravirus KIL4</taxon>
    </lineage>
</organism>
<dbReference type="EMBL" id="KU130127">
    <property type="protein sequence ID" value="AMR57516.1"/>
    <property type="molecule type" value="Genomic_DNA"/>
</dbReference>
<gene>
    <name evidence="1" type="ORF">vB_PsyM_KIL2_0116</name>
</gene>
<reference evidence="1 2" key="1">
    <citation type="journal article" date="2016" name="Front. Microbiol.">
        <title>Characterization of Novel Bacteriophages for Biocontrol of Bacterial Blight in Leek Caused by Pseudomonas syringae pv. porri.</title>
        <authorList>
            <person name="Rombouts S."/>
            <person name="Lavigne R."/>
        </authorList>
    </citation>
    <scope>NUCLEOTIDE SEQUENCE [LARGE SCALE GENOMIC DNA]</scope>
</reference>
<sequence length="62" mass="7434">MSEIYSFTQQELEKAYDLWFADYEADKESFIDYDDKDFDSANYGKYSADMMIKYLNKITEAQ</sequence>
<name>A0A142IE61_9CAUD</name>
<evidence type="ECO:0000313" key="2">
    <source>
        <dbReference type="Proteomes" id="UP000230876"/>
    </source>
</evidence>
<protein>
    <submittedName>
        <fullName evidence="1">Uncharacterized protein</fullName>
    </submittedName>
</protein>